<keyword evidence="2" id="KW-1185">Reference proteome</keyword>
<evidence type="ECO:0000313" key="2">
    <source>
        <dbReference type="Proteomes" id="UP001374535"/>
    </source>
</evidence>
<sequence length="411" mass="46128">MVIGIDSWILVHFEDCSKWFCRLQERGHLAAILAVLVREEIYIFDVEVFYKFLVVKTLTIIVQLLPGIGRTPDVGIEAEPKKPTYFPTSYALEEEQKGTTKAPKKKVEEGVRRLVALFWGTERHMTRKKLACPLYGPLGVMIALSVPKRQSSRIRTCLPLVGALSIGVPLGMLLWCHYQPSKCNVQPSTLVVARSACVVVHRRMVVLLLIDGGEARECRLVVSVFLYRLTKLVMARSALVMVDGEDEHRFVECVNGGGVRVWFRLGFLGLGWLEAHRGGRDDVLVMVCGEYCGDDLKVDGRGDLKGIFSVNIDNPICEASTLFTKRHTHPSPTDIFSKELSDNKPFSLLVSTHALGLGVYVRMVILPQLEEDPRPIPLFFALLPRVARKPLPIHLCKSGFSPIYLLHLIFQ</sequence>
<name>A0AAQ3P6V3_VIGMU</name>
<reference evidence="1 2" key="1">
    <citation type="journal article" date="2023" name="Life. Sci Alliance">
        <title>Evolutionary insights into 3D genome organization and epigenetic landscape of Vigna mungo.</title>
        <authorList>
            <person name="Junaid A."/>
            <person name="Singh B."/>
            <person name="Bhatia S."/>
        </authorList>
    </citation>
    <scope>NUCLEOTIDE SEQUENCE [LARGE SCALE GENOMIC DNA]</scope>
    <source>
        <strain evidence="1">Urdbean</strain>
    </source>
</reference>
<accession>A0AAQ3P6V3</accession>
<organism evidence="1 2">
    <name type="scientific">Vigna mungo</name>
    <name type="common">Black gram</name>
    <name type="synonym">Phaseolus mungo</name>
    <dbReference type="NCBI Taxonomy" id="3915"/>
    <lineage>
        <taxon>Eukaryota</taxon>
        <taxon>Viridiplantae</taxon>
        <taxon>Streptophyta</taxon>
        <taxon>Embryophyta</taxon>
        <taxon>Tracheophyta</taxon>
        <taxon>Spermatophyta</taxon>
        <taxon>Magnoliopsida</taxon>
        <taxon>eudicotyledons</taxon>
        <taxon>Gunneridae</taxon>
        <taxon>Pentapetalae</taxon>
        <taxon>rosids</taxon>
        <taxon>fabids</taxon>
        <taxon>Fabales</taxon>
        <taxon>Fabaceae</taxon>
        <taxon>Papilionoideae</taxon>
        <taxon>50 kb inversion clade</taxon>
        <taxon>NPAAA clade</taxon>
        <taxon>indigoferoid/millettioid clade</taxon>
        <taxon>Phaseoleae</taxon>
        <taxon>Vigna</taxon>
    </lineage>
</organism>
<dbReference type="AlphaFoldDB" id="A0AAQ3P6V3"/>
<protein>
    <submittedName>
        <fullName evidence="1">Uncharacterized protein</fullName>
    </submittedName>
</protein>
<dbReference type="EMBL" id="CP144700">
    <property type="protein sequence ID" value="WVZ21772.1"/>
    <property type="molecule type" value="Genomic_DNA"/>
</dbReference>
<gene>
    <name evidence="1" type="ORF">V8G54_000316</name>
</gene>
<proteinExistence type="predicted"/>
<dbReference type="Proteomes" id="UP001374535">
    <property type="component" value="Chromosome 1"/>
</dbReference>
<evidence type="ECO:0000313" key="1">
    <source>
        <dbReference type="EMBL" id="WVZ21772.1"/>
    </source>
</evidence>